<evidence type="ECO:0000313" key="9">
    <source>
        <dbReference type="EMBL" id="EON65913.1"/>
    </source>
</evidence>
<protein>
    <recommendedName>
        <fullName evidence="4">Ras modification protein ERF4</fullName>
    </recommendedName>
</protein>
<evidence type="ECO:0000256" key="2">
    <source>
        <dbReference type="ARBA" id="ARBA00007732"/>
    </source>
</evidence>
<dbReference type="HOGENOM" id="CLU_018540_3_1_1"/>
<dbReference type="GeneID" id="19902466"/>
<comment type="similarity">
    <text evidence="2">Belongs to the ERF4 family.</text>
</comment>
<dbReference type="GO" id="GO:0005789">
    <property type="term" value="C:endoplasmic reticulum membrane"/>
    <property type="evidence" value="ECO:0007669"/>
    <property type="project" value="UniProtKB-SubCell"/>
</dbReference>
<evidence type="ECO:0000259" key="8">
    <source>
        <dbReference type="Pfam" id="PF10256"/>
    </source>
</evidence>
<dbReference type="Proteomes" id="UP000016924">
    <property type="component" value="Unassembled WGS sequence"/>
</dbReference>
<name>R7YVP2_CONA1</name>
<dbReference type="OMA" id="LWNPINY"/>
<organism evidence="9 10">
    <name type="scientific">Coniosporium apollinis (strain CBS 100218)</name>
    <name type="common">Rock-inhabiting black yeast</name>
    <dbReference type="NCBI Taxonomy" id="1168221"/>
    <lineage>
        <taxon>Eukaryota</taxon>
        <taxon>Fungi</taxon>
        <taxon>Dikarya</taxon>
        <taxon>Ascomycota</taxon>
        <taxon>Pezizomycotina</taxon>
        <taxon>Dothideomycetes</taxon>
        <taxon>Dothideomycetes incertae sedis</taxon>
        <taxon>Coniosporium</taxon>
    </lineage>
</organism>
<keyword evidence="10" id="KW-1185">Reference proteome</keyword>
<feature type="compositionally biased region" description="Pro residues" evidence="7">
    <location>
        <begin position="151"/>
        <end position="163"/>
    </location>
</feature>
<gene>
    <name evidence="9" type="ORF">W97_05155</name>
</gene>
<feature type="region of interest" description="Disordered" evidence="7">
    <location>
        <begin position="87"/>
        <end position="106"/>
    </location>
</feature>
<comment type="subunit">
    <text evidence="3">Interacts with ERF2.</text>
</comment>
<dbReference type="PANTHER" id="PTHR13254:SF0">
    <property type="entry name" value="GOLGIN SUBFAMILY A MEMBER 7_ERF4 DOMAIN-CONTAINING PROTEIN"/>
    <property type="match status" value="1"/>
</dbReference>
<reference evidence="10" key="1">
    <citation type="submission" date="2012-06" db="EMBL/GenBank/DDBJ databases">
        <title>The genome sequence of Coniosporium apollinis CBS 100218.</title>
        <authorList>
            <consortium name="The Broad Institute Genome Sequencing Platform"/>
            <person name="Cuomo C."/>
            <person name="Gorbushina A."/>
            <person name="Noack S."/>
            <person name="Walker B."/>
            <person name="Young S.K."/>
            <person name="Zeng Q."/>
            <person name="Gargeya S."/>
            <person name="Fitzgerald M."/>
            <person name="Haas B."/>
            <person name="Abouelleil A."/>
            <person name="Alvarado L."/>
            <person name="Arachchi H.M."/>
            <person name="Berlin A.M."/>
            <person name="Chapman S.B."/>
            <person name="Goldberg J."/>
            <person name="Griggs A."/>
            <person name="Gujja S."/>
            <person name="Hansen M."/>
            <person name="Howarth C."/>
            <person name="Imamovic A."/>
            <person name="Larimer J."/>
            <person name="McCowan C."/>
            <person name="Montmayeur A."/>
            <person name="Murphy C."/>
            <person name="Neiman D."/>
            <person name="Pearson M."/>
            <person name="Priest M."/>
            <person name="Roberts A."/>
            <person name="Saif S."/>
            <person name="Shea T."/>
            <person name="Sisk P."/>
            <person name="Sykes S."/>
            <person name="Wortman J."/>
            <person name="Nusbaum C."/>
            <person name="Birren B."/>
        </authorList>
    </citation>
    <scope>NUCLEOTIDE SEQUENCE [LARGE SCALE GENOMIC DNA]</scope>
    <source>
        <strain evidence="10">CBS 100218</strain>
    </source>
</reference>
<dbReference type="OrthoDB" id="5377273at2759"/>
<dbReference type="EMBL" id="JH767577">
    <property type="protein sequence ID" value="EON65913.1"/>
    <property type="molecule type" value="Genomic_DNA"/>
</dbReference>
<proteinExistence type="inferred from homology"/>
<feature type="domain" description="Golgin subfamily A member 7/ERF4" evidence="8">
    <location>
        <begin position="272"/>
        <end position="388"/>
    </location>
</feature>
<dbReference type="Pfam" id="PF10256">
    <property type="entry name" value="Erf4"/>
    <property type="match status" value="1"/>
</dbReference>
<dbReference type="InterPro" id="IPR051371">
    <property type="entry name" value="Ras_palmitoyltransferase"/>
</dbReference>
<evidence type="ECO:0000256" key="6">
    <source>
        <dbReference type="ARBA" id="ARBA00023136"/>
    </source>
</evidence>
<sequence length="459" mass="49406">MPAPSPIDASVGESSHPSIDDHPIYLQMLLMLLMLLLQPFNPTAVPPVRSSAPRLPASRLWNPINSSPRNVQVPFPSVSNIPNVPIAHPEVAHDAPPRSKGRDDYPLLTLPEQRRSRASLTHSSLVVEPSAGGGSGRTSIALPPDKRSSPPSAPTSPLHPPPTMSGALAKAAGIEDPPPRPEPSSQPHDLEAGLPVLKPSTSRASLPLHRQRTNSQPASVSGIPPTSGAGIGPDPGDGDPDDEYTWGPSHPCFPHPNPHVPLSSPLAESTRIIRVKRDWMVAGDLAPAFVNLYPEVLDPVLSEEAFREIIAHVNRELVDAFDPWGWRNWVDAVLGVATLWVWEDLGLTGVRKKLRALEEWIERWNREVGAKEGVRIIELRRTAYMDLDIQIPDPHIETDTRASRPATSDSTPAPAIGLVPPPQGHGDFGPYPVGQIPDPSALRSIGSQHLPPGVAVGGR</sequence>
<accession>R7YVP2</accession>
<evidence type="ECO:0000313" key="10">
    <source>
        <dbReference type="Proteomes" id="UP000016924"/>
    </source>
</evidence>
<evidence type="ECO:0000256" key="7">
    <source>
        <dbReference type="SAM" id="MobiDB-lite"/>
    </source>
</evidence>
<keyword evidence="5" id="KW-0256">Endoplasmic reticulum</keyword>
<dbReference type="InterPro" id="IPR019383">
    <property type="entry name" value="Golgin_A_7/ERF4"/>
</dbReference>
<dbReference type="STRING" id="1168221.R7YVP2"/>
<feature type="region of interest" description="Disordered" evidence="7">
    <location>
        <begin position="114"/>
        <end position="251"/>
    </location>
</feature>
<evidence type="ECO:0000256" key="5">
    <source>
        <dbReference type="ARBA" id="ARBA00022824"/>
    </source>
</evidence>
<evidence type="ECO:0000256" key="4">
    <source>
        <dbReference type="ARBA" id="ARBA00018463"/>
    </source>
</evidence>
<feature type="region of interest" description="Disordered" evidence="7">
    <location>
        <begin position="396"/>
        <end position="459"/>
    </location>
</feature>
<keyword evidence="6" id="KW-0472">Membrane</keyword>
<evidence type="ECO:0000256" key="3">
    <source>
        <dbReference type="ARBA" id="ARBA00011396"/>
    </source>
</evidence>
<dbReference type="GO" id="GO:0031211">
    <property type="term" value="C:endoplasmic reticulum palmitoyltransferase complex"/>
    <property type="evidence" value="ECO:0007669"/>
    <property type="project" value="TreeGrafter"/>
</dbReference>
<dbReference type="PANTHER" id="PTHR13254">
    <property type="entry name" value="GOLGI AUTOANTIGEN, GOLGIN SUBFAMILY A, 7"/>
    <property type="match status" value="1"/>
</dbReference>
<dbReference type="RefSeq" id="XP_007781230.1">
    <property type="nucleotide sequence ID" value="XM_007783040.1"/>
</dbReference>
<dbReference type="AlphaFoldDB" id="R7YVP2"/>
<dbReference type="GO" id="GO:0006612">
    <property type="term" value="P:protein targeting to membrane"/>
    <property type="evidence" value="ECO:0007669"/>
    <property type="project" value="TreeGrafter"/>
</dbReference>
<evidence type="ECO:0000256" key="1">
    <source>
        <dbReference type="ARBA" id="ARBA00004406"/>
    </source>
</evidence>
<comment type="subcellular location">
    <subcellularLocation>
        <location evidence="1">Endoplasmic reticulum membrane</location>
        <topology evidence="1">Peripheral membrane protein</topology>
    </subcellularLocation>
</comment>
<feature type="compositionally biased region" description="Basic and acidic residues" evidence="7">
    <location>
        <begin position="90"/>
        <end position="105"/>
    </location>
</feature>
<dbReference type="eggNOG" id="ENOG502S30T">
    <property type="taxonomic scope" value="Eukaryota"/>
</dbReference>